<evidence type="ECO:0000313" key="2">
    <source>
        <dbReference type="EMBL" id="PTQ93234.1"/>
    </source>
</evidence>
<reference evidence="2 3" key="1">
    <citation type="submission" date="2018-04" db="EMBL/GenBank/DDBJ databases">
        <title>Genomic Encyclopedia of Archaeal and Bacterial Type Strains, Phase II (KMG-II): from individual species to whole genera.</title>
        <authorList>
            <person name="Goeker M."/>
        </authorList>
    </citation>
    <scope>NUCLEOTIDE SEQUENCE [LARGE SCALE GENOMIC DNA]</scope>
    <source>
        <strain evidence="2 3">DSM 26809</strain>
    </source>
</reference>
<comment type="caution">
    <text evidence="2">The sequence shown here is derived from an EMBL/GenBank/DDBJ whole genome shotgun (WGS) entry which is preliminary data.</text>
</comment>
<dbReference type="RefSeq" id="WP_245917111.1">
    <property type="nucleotide sequence ID" value="NZ_CP160205.1"/>
</dbReference>
<dbReference type="Pfam" id="PF14109">
    <property type="entry name" value="GldH_lipo"/>
    <property type="match status" value="1"/>
</dbReference>
<dbReference type="EMBL" id="QAOQ01000009">
    <property type="protein sequence ID" value="PTQ93234.1"/>
    <property type="molecule type" value="Genomic_DNA"/>
</dbReference>
<dbReference type="InterPro" id="IPR020018">
    <property type="entry name" value="Motility-assoc_lipoprot_GldH"/>
</dbReference>
<sequence>MKLARLKFILPALLLFMLMTAACNDPNRVMDDNTEIASRNWSYANQIRFEPIIDDPSAAYNLYFNVRVTGDYKYSNLYVLLHTSGPNMKSGVMRYQLKLANAEGAWLGSGTGNLYSFRIPFKTNYHFPAKGTYHFAIEQNMRDNPLREVSDVGLRIEKAK</sequence>
<keyword evidence="3" id="KW-1185">Reference proteome</keyword>
<evidence type="ECO:0000256" key="1">
    <source>
        <dbReference type="SAM" id="SignalP"/>
    </source>
</evidence>
<dbReference type="Proteomes" id="UP000244168">
    <property type="component" value="Unassembled WGS sequence"/>
</dbReference>
<proteinExistence type="predicted"/>
<dbReference type="AlphaFoldDB" id="A0A2T5J5H7"/>
<accession>A0A2T5J5H7</accession>
<keyword evidence="1" id="KW-0732">Signal</keyword>
<dbReference type="NCBIfam" id="TIGR03511">
    <property type="entry name" value="GldH_lipo"/>
    <property type="match status" value="1"/>
</dbReference>
<gene>
    <name evidence="2" type="ORF">C8P68_109106</name>
</gene>
<name>A0A2T5J5H7_9SPHI</name>
<evidence type="ECO:0000313" key="3">
    <source>
        <dbReference type="Proteomes" id="UP000244168"/>
    </source>
</evidence>
<feature type="chain" id="PRO_5015594914" evidence="1">
    <location>
        <begin position="22"/>
        <end position="160"/>
    </location>
</feature>
<dbReference type="PROSITE" id="PS51257">
    <property type="entry name" value="PROKAR_LIPOPROTEIN"/>
    <property type="match status" value="1"/>
</dbReference>
<protein>
    <submittedName>
        <fullName evidence="2">Gliding motility-associated lipoprotein GldH</fullName>
    </submittedName>
</protein>
<keyword evidence="2" id="KW-0449">Lipoprotein</keyword>
<feature type="signal peptide" evidence="1">
    <location>
        <begin position="1"/>
        <end position="21"/>
    </location>
</feature>
<organism evidence="2 3">
    <name type="scientific">Mucilaginibacter yixingensis</name>
    <dbReference type="NCBI Taxonomy" id="1295612"/>
    <lineage>
        <taxon>Bacteria</taxon>
        <taxon>Pseudomonadati</taxon>
        <taxon>Bacteroidota</taxon>
        <taxon>Sphingobacteriia</taxon>
        <taxon>Sphingobacteriales</taxon>
        <taxon>Sphingobacteriaceae</taxon>
        <taxon>Mucilaginibacter</taxon>
    </lineage>
</organism>